<name>A0ABR1UP83_9PEZI</name>
<evidence type="ECO:0000256" key="1">
    <source>
        <dbReference type="SAM" id="Coils"/>
    </source>
</evidence>
<proteinExistence type="predicted"/>
<feature type="coiled-coil region" evidence="1">
    <location>
        <begin position="14"/>
        <end position="129"/>
    </location>
</feature>
<sequence>MRAEASNFAFMHDLSDMTKRALAAEEELGELRCELERAKTNAEDEADLLRFRLDQANKTKETMGKSISELCHTWNARDEELAEMKDANDNLFNDKVRAEDALMKTEAEREELRNAVIALLVENRRLQATQPGVFRRLRDTGD</sequence>
<dbReference type="EMBL" id="JAQQWM010000006">
    <property type="protein sequence ID" value="KAK8060732.1"/>
    <property type="molecule type" value="Genomic_DNA"/>
</dbReference>
<accession>A0ABR1UP83</accession>
<dbReference type="Proteomes" id="UP001446871">
    <property type="component" value="Unassembled WGS sequence"/>
</dbReference>
<protein>
    <submittedName>
        <fullName evidence="2">Uncharacterized protein</fullName>
    </submittedName>
</protein>
<comment type="caution">
    <text evidence="2">The sequence shown here is derived from an EMBL/GenBank/DDBJ whole genome shotgun (WGS) entry which is preliminary data.</text>
</comment>
<reference evidence="2 3" key="1">
    <citation type="submission" date="2023-01" db="EMBL/GenBank/DDBJ databases">
        <title>Analysis of 21 Apiospora genomes using comparative genomics revels a genus with tremendous synthesis potential of carbohydrate active enzymes and secondary metabolites.</title>
        <authorList>
            <person name="Sorensen T."/>
        </authorList>
    </citation>
    <scope>NUCLEOTIDE SEQUENCE [LARGE SCALE GENOMIC DNA]</scope>
    <source>
        <strain evidence="2 3">CBS 83171</strain>
    </source>
</reference>
<organism evidence="2 3">
    <name type="scientific">Apiospora saccharicola</name>
    <dbReference type="NCBI Taxonomy" id="335842"/>
    <lineage>
        <taxon>Eukaryota</taxon>
        <taxon>Fungi</taxon>
        <taxon>Dikarya</taxon>
        <taxon>Ascomycota</taxon>
        <taxon>Pezizomycotina</taxon>
        <taxon>Sordariomycetes</taxon>
        <taxon>Xylariomycetidae</taxon>
        <taxon>Amphisphaeriales</taxon>
        <taxon>Apiosporaceae</taxon>
        <taxon>Apiospora</taxon>
    </lineage>
</organism>
<evidence type="ECO:0000313" key="3">
    <source>
        <dbReference type="Proteomes" id="UP001446871"/>
    </source>
</evidence>
<gene>
    <name evidence="2" type="ORF">PG996_010662</name>
</gene>
<keyword evidence="3" id="KW-1185">Reference proteome</keyword>
<keyword evidence="1" id="KW-0175">Coiled coil</keyword>
<evidence type="ECO:0000313" key="2">
    <source>
        <dbReference type="EMBL" id="KAK8060732.1"/>
    </source>
</evidence>